<evidence type="ECO:0000256" key="3">
    <source>
        <dbReference type="ARBA" id="ARBA00022679"/>
    </source>
</evidence>
<dbReference type="CDD" id="cd02440">
    <property type="entry name" value="AdoMet_MTases"/>
    <property type="match status" value="1"/>
</dbReference>
<reference evidence="5" key="1">
    <citation type="submission" date="2020-05" db="EMBL/GenBank/DDBJ databases">
        <title>Phylogenomic resolution of chytrid fungi.</title>
        <authorList>
            <person name="Stajich J.E."/>
            <person name="Amses K."/>
            <person name="Simmons R."/>
            <person name="Seto K."/>
            <person name="Myers J."/>
            <person name="Bonds A."/>
            <person name="Quandt C.A."/>
            <person name="Barry K."/>
            <person name="Liu P."/>
            <person name="Grigoriev I."/>
            <person name="Longcore J.E."/>
            <person name="James T.Y."/>
        </authorList>
    </citation>
    <scope>NUCLEOTIDE SEQUENCE</scope>
    <source>
        <strain evidence="5">JEL0379</strain>
    </source>
</reference>
<sequence>MTATQTASTAAAAAVHKVAARGFNLQTAAYEAARPSYPSAVIEHLTTVAIPKLAANPSTCTVLDLAAGTGKMTRLLQSYNFRRLVAVEPARGMRDKFAQTVPGVEIHHGTSTQIPFPDATFDAVVVAQAFHWFATMESLVEIARVLKPGGTCALVWNLEANTGLSGRLRALYEQYDGGTPQYRLGLWKEVFEKRADDVAQLFGPVQTHVVEHNIEWTENDTWMRVLSKSYVSCLEESEQKLLEGRIRQALREPGLPWREKDGRRVMDFPYQTDTVWFTKK</sequence>
<keyword evidence="2" id="KW-0489">Methyltransferase</keyword>
<keyword evidence="6" id="KW-1185">Reference proteome</keyword>
<dbReference type="InterPro" id="IPR029063">
    <property type="entry name" value="SAM-dependent_MTases_sf"/>
</dbReference>
<dbReference type="InterPro" id="IPR051052">
    <property type="entry name" value="Diverse_substrate_MTase"/>
</dbReference>
<dbReference type="Proteomes" id="UP001212152">
    <property type="component" value="Unassembled WGS sequence"/>
</dbReference>
<dbReference type="EMBL" id="JADGJQ010000066">
    <property type="protein sequence ID" value="KAJ3173984.1"/>
    <property type="molecule type" value="Genomic_DNA"/>
</dbReference>
<dbReference type="GO" id="GO:0008757">
    <property type="term" value="F:S-adenosylmethionine-dependent methyltransferase activity"/>
    <property type="evidence" value="ECO:0007669"/>
    <property type="project" value="InterPro"/>
</dbReference>
<dbReference type="InterPro" id="IPR013216">
    <property type="entry name" value="Methyltransf_11"/>
</dbReference>
<evidence type="ECO:0000256" key="2">
    <source>
        <dbReference type="ARBA" id="ARBA00022603"/>
    </source>
</evidence>
<dbReference type="PANTHER" id="PTHR44942:SF4">
    <property type="entry name" value="METHYLTRANSFERASE TYPE 11 DOMAIN-CONTAINING PROTEIN"/>
    <property type="match status" value="1"/>
</dbReference>
<evidence type="ECO:0000313" key="6">
    <source>
        <dbReference type="Proteomes" id="UP001212152"/>
    </source>
</evidence>
<name>A0AAD5TEL3_9FUNG</name>
<dbReference type="SUPFAM" id="SSF53335">
    <property type="entry name" value="S-adenosyl-L-methionine-dependent methyltransferases"/>
    <property type="match status" value="1"/>
</dbReference>
<evidence type="ECO:0000313" key="5">
    <source>
        <dbReference type="EMBL" id="KAJ3173984.1"/>
    </source>
</evidence>
<gene>
    <name evidence="5" type="ORF">HDU87_007197</name>
</gene>
<dbReference type="Gene3D" id="3.40.50.150">
    <property type="entry name" value="Vaccinia Virus protein VP39"/>
    <property type="match status" value="1"/>
</dbReference>
<dbReference type="GO" id="GO:0032259">
    <property type="term" value="P:methylation"/>
    <property type="evidence" value="ECO:0007669"/>
    <property type="project" value="UniProtKB-KW"/>
</dbReference>
<dbReference type="Pfam" id="PF08241">
    <property type="entry name" value="Methyltransf_11"/>
    <property type="match status" value="1"/>
</dbReference>
<evidence type="ECO:0000256" key="1">
    <source>
        <dbReference type="ARBA" id="ARBA00008361"/>
    </source>
</evidence>
<protein>
    <recommendedName>
        <fullName evidence="4">Methyltransferase type 11 domain-containing protein</fullName>
    </recommendedName>
</protein>
<comment type="similarity">
    <text evidence="1">Belongs to the methyltransferase superfamily.</text>
</comment>
<evidence type="ECO:0000259" key="4">
    <source>
        <dbReference type="Pfam" id="PF08241"/>
    </source>
</evidence>
<comment type="caution">
    <text evidence="5">The sequence shown here is derived from an EMBL/GenBank/DDBJ whole genome shotgun (WGS) entry which is preliminary data.</text>
</comment>
<dbReference type="AlphaFoldDB" id="A0AAD5TEL3"/>
<dbReference type="PANTHER" id="PTHR44942">
    <property type="entry name" value="METHYLTRANSF_11 DOMAIN-CONTAINING PROTEIN"/>
    <property type="match status" value="1"/>
</dbReference>
<accession>A0AAD5TEL3</accession>
<proteinExistence type="inferred from homology"/>
<organism evidence="5 6">
    <name type="scientific">Geranomyces variabilis</name>
    <dbReference type="NCBI Taxonomy" id="109894"/>
    <lineage>
        <taxon>Eukaryota</taxon>
        <taxon>Fungi</taxon>
        <taxon>Fungi incertae sedis</taxon>
        <taxon>Chytridiomycota</taxon>
        <taxon>Chytridiomycota incertae sedis</taxon>
        <taxon>Chytridiomycetes</taxon>
        <taxon>Spizellomycetales</taxon>
        <taxon>Powellomycetaceae</taxon>
        <taxon>Geranomyces</taxon>
    </lineage>
</organism>
<feature type="domain" description="Methyltransferase type 11" evidence="4">
    <location>
        <begin position="63"/>
        <end position="153"/>
    </location>
</feature>
<keyword evidence="3" id="KW-0808">Transferase</keyword>